<protein>
    <submittedName>
        <fullName evidence="2">Uncharacterized protein</fullName>
    </submittedName>
</protein>
<evidence type="ECO:0000256" key="1">
    <source>
        <dbReference type="SAM" id="Phobius"/>
    </source>
</evidence>
<feature type="transmembrane region" description="Helical" evidence="1">
    <location>
        <begin position="91"/>
        <end position="115"/>
    </location>
</feature>
<keyword evidence="1" id="KW-0472">Membrane</keyword>
<keyword evidence="1" id="KW-0812">Transmembrane</keyword>
<reference evidence="2 3" key="1">
    <citation type="submission" date="2019-06" db="EMBL/GenBank/DDBJ databases">
        <title>Description of Kitasatospora acidophila sp. nov. isolated from pine grove soil, and reclassification of Streptomyces novaecaesareae to Kitasatospora novaeceasareae comb. nov.</title>
        <authorList>
            <person name="Kim M.J."/>
        </authorList>
    </citation>
    <scope>NUCLEOTIDE SEQUENCE [LARGE SCALE GENOMIC DNA]</scope>
    <source>
        <strain evidence="2 3">MMS16-CNU292</strain>
    </source>
</reference>
<gene>
    <name evidence="2" type="ORF">E6W39_13145</name>
</gene>
<proteinExistence type="predicted"/>
<feature type="transmembrane region" description="Helical" evidence="1">
    <location>
        <begin position="53"/>
        <end position="71"/>
    </location>
</feature>
<keyword evidence="3" id="KW-1185">Reference proteome</keyword>
<name>A0A540W1Z9_9ACTN</name>
<dbReference type="RefSeq" id="WP_141633711.1">
    <property type="nucleotide sequence ID" value="NZ_VIGB01000003.1"/>
</dbReference>
<feature type="transmembrane region" description="Helical" evidence="1">
    <location>
        <begin position="26"/>
        <end position="46"/>
    </location>
</feature>
<dbReference type="Proteomes" id="UP000319103">
    <property type="component" value="Unassembled WGS sequence"/>
</dbReference>
<dbReference type="OrthoDB" id="3384074at2"/>
<comment type="caution">
    <text evidence="2">The sequence shown here is derived from an EMBL/GenBank/DDBJ whole genome shotgun (WGS) entry which is preliminary data.</text>
</comment>
<organism evidence="2 3">
    <name type="scientific">Kitasatospora acidiphila</name>
    <dbReference type="NCBI Taxonomy" id="2567942"/>
    <lineage>
        <taxon>Bacteria</taxon>
        <taxon>Bacillati</taxon>
        <taxon>Actinomycetota</taxon>
        <taxon>Actinomycetes</taxon>
        <taxon>Kitasatosporales</taxon>
        <taxon>Streptomycetaceae</taxon>
        <taxon>Kitasatospora</taxon>
    </lineage>
</organism>
<evidence type="ECO:0000313" key="3">
    <source>
        <dbReference type="Proteomes" id="UP000319103"/>
    </source>
</evidence>
<accession>A0A540W1Z9</accession>
<sequence length="229" mass="24209">MIILGFAFPLVCWALAARTARVGWITATVLVLCAAAGIALAEEWIFVGAKVTLLLVFALATVAVLIAGIVVEGRRVGVRKLRSSGVRGVLGLILSTLYCVIGLGYILLTAFLLVVNGPLASTPSSAEVLPLPAGLAVTENREGCDSGSQTICSREIQVRSTTGLPDDAVVRQLQDHLTQTGWQLAPDTPAGSWNGCRAEGWLLDRQQVCVDVQDGQRGVSVLVETTDSW</sequence>
<evidence type="ECO:0000313" key="2">
    <source>
        <dbReference type="EMBL" id="TQF03031.1"/>
    </source>
</evidence>
<dbReference type="EMBL" id="VIGB01000003">
    <property type="protein sequence ID" value="TQF03031.1"/>
    <property type="molecule type" value="Genomic_DNA"/>
</dbReference>
<dbReference type="AlphaFoldDB" id="A0A540W1Z9"/>
<keyword evidence="1" id="KW-1133">Transmembrane helix</keyword>